<protein>
    <recommendedName>
        <fullName evidence="9">BED-type domain-containing protein</fullName>
    </recommendedName>
</protein>
<keyword evidence="2" id="KW-0479">Metal-binding</keyword>
<dbReference type="EMBL" id="CAJNOR010006514">
    <property type="protein sequence ID" value="CAF1597209.1"/>
    <property type="molecule type" value="Genomic_DNA"/>
</dbReference>
<evidence type="ECO:0000256" key="6">
    <source>
        <dbReference type="ARBA" id="ARBA00023163"/>
    </source>
</evidence>
<keyword evidence="6" id="KW-0804">Transcription</keyword>
<dbReference type="Proteomes" id="UP000663828">
    <property type="component" value="Unassembled WGS sequence"/>
</dbReference>
<evidence type="ECO:0000256" key="7">
    <source>
        <dbReference type="ARBA" id="ARBA00023242"/>
    </source>
</evidence>
<keyword evidence="12" id="KW-1185">Reference proteome</keyword>
<dbReference type="SUPFAM" id="SSF53098">
    <property type="entry name" value="Ribonuclease H-like"/>
    <property type="match status" value="1"/>
</dbReference>
<accession>A0A815T5T8</accession>
<dbReference type="PANTHER" id="PTHR46481:SF10">
    <property type="entry name" value="ZINC FINGER BED DOMAIN-CONTAINING PROTEIN 39"/>
    <property type="match status" value="1"/>
</dbReference>
<sequence length="313" mass="35346">MTSEITITSTVSSVSLNTEKQNNTKQNRLATEAMIKQNDIRVTLVESTRRTNKISSVWEHFKYIHVDGVRQEFVQCADCKVIIGFNTMNGTNGLKKHIDSCSKIMNSKSGVQSNITSHFKSFSKDSSCIPDRFIKLMINTSVEYCALDGRSFKSIKGTGFQQMIQVAFDAGRACNSANRSIDASALLSSPLTTSRTVDKIYDFRRDQLLEYVKNLKSFAITMDMCTEGHTGIHYAGISLHHIDSNWQLHVFILHLAPYDRESQTSVNVRKFVDDRLAEFNLRLSDDSYIVTDNENKIRGGTLTLTLLYKVLKV</sequence>
<keyword evidence="7" id="KW-0539">Nucleus</keyword>
<evidence type="ECO:0000256" key="1">
    <source>
        <dbReference type="ARBA" id="ARBA00004123"/>
    </source>
</evidence>
<dbReference type="GO" id="GO:0009791">
    <property type="term" value="P:post-embryonic development"/>
    <property type="evidence" value="ECO:0007669"/>
    <property type="project" value="UniProtKB-ARBA"/>
</dbReference>
<dbReference type="GO" id="GO:0008270">
    <property type="term" value="F:zinc ion binding"/>
    <property type="evidence" value="ECO:0007669"/>
    <property type="project" value="UniProtKB-KW"/>
</dbReference>
<keyword evidence="4" id="KW-0862">Zinc</keyword>
<dbReference type="InterPro" id="IPR052035">
    <property type="entry name" value="ZnF_BED_domain_contain"/>
</dbReference>
<gene>
    <name evidence="10" type="ORF">EDS130_LOCUS42641</name>
    <name evidence="11" type="ORF">XAT740_LOCUS47253</name>
</gene>
<evidence type="ECO:0000313" key="11">
    <source>
        <dbReference type="EMBL" id="CAF1597209.1"/>
    </source>
</evidence>
<proteinExistence type="predicted"/>
<dbReference type="PROSITE" id="PS50808">
    <property type="entry name" value="ZF_BED"/>
    <property type="match status" value="1"/>
</dbReference>
<comment type="subcellular location">
    <subcellularLocation>
        <location evidence="1">Nucleus</location>
    </subcellularLocation>
</comment>
<evidence type="ECO:0000256" key="2">
    <source>
        <dbReference type="ARBA" id="ARBA00022723"/>
    </source>
</evidence>
<keyword evidence="3 8" id="KW-0863">Zinc-finger</keyword>
<evidence type="ECO:0000313" key="10">
    <source>
        <dbReference type="EMBL" id="CAF1501187.1"/>
    </source>
</evidence>
<dbReference type="SUPFAM" id="SSF57667">
    <property type="entry name" value="beta-beta-alpha zinc fingers"/>
    <property type="match status" value="1"/>
</dbReference>
<evidence type="ECO:0000256" key="4">
    <source>
        <dbReference type="ARBA" id="ARBA00022833"/>
    </source>
</evidence>
<evidence type="ECO:0000256" key="3">
    <source>
        <dbReference type="ARBA" id="ARBA00022771"/>
    </source>
</evidence>
<keyword evidence="5" id="KW-0805">Transcription regulation</keyword>
<evidence type="ECO:0000313" key="13">
    <source>
        <dbReference type="Proteomes" id="UP000663852"/>
    </source>
</evidence>
<dbReference type="InterPro" id="IPR003656">
    <property type="entry name" value="Znf_BED"/>
</dbReference>
<dbReference type="EMBL" id="CAJNOJ010000635">
    <property type="protein sequence ID" value="CAF1501187.1"/>
    <property type="molecule type" value="Genomic_DNA"/>
</dbReference>
<organism evidence="10 13">
    <name type="scientific">Adineta ricciae</name>
    <name type="common">Rotifer</name>
    <dbReference type="NCBI Taxonomy" id="249248"/>
    <lineage>
        <taxon>Eukaryota</taxon>
        <taxon>Metazoa</taxon>
        <taxon>Spiralia</taxon>
        <taxon>Gnathifera</taxon>
        <taxon>Rotifera</taxon>
        <taxon>Eurotatoria</taxon>
        <taxon>Bdelloidea</taxon>
        <taxon>Adinetida</taxon>
        <taxon>Adinetidae</taxon>
        <taxon>Adineta</taxon>
    </lineage>
</organism>
<dbReference type="PANTHER" id="PTHR46481">
    <property type="entry name" value="ZINC FINGER BED DOMAIN-CONTAINING PROTEIN 4"/>
    <property type="match status" value="1"/>
</dbReference>
<dbReference type="AlphaFoldDB" id="A0A815T5T8"/>
<comment type="caution">
    <text evidence="10">The sequence shown here is derived from an EMBL/GenBank/DDBJ whole genome shotgun (WGS) entry which is preliminary data.</text>
</comment>
<dbReference type="OrthoDB" id="10051975at2759"/>
<evidence type="ECO:0000256" key="8">
    <source>
        <dbReference type="PROSITE-ProRule" id="PRU00027"/>
    </source>
</evidence>
<dbReference type="SMART" id="SM00614">
    <property type="entry name" value="ZnF_BED"/>
    <property type="match status" value="1"/>
</dbReference>
<evidence type="ECO:0000313" key="12">
    <source>
        <dbReference type="Proteomes" id="UP000663828"/>
    </source>
</evidence>
<dbReference type="InterPro" id="IPR012337">
    <property type="entry name" value="RNaseH-like_sf"/>
</dbReference>
<reference evidence="10" key="1">
    <citation type="submission" date="2021-02" db="EMBL/GenBank/DDBJ databases">
        <authorList>
            <person name="Nowell W R."/>
        </authorList>
    </citation>
    <scope>NUCLEOTIDE SEQUENCE</scope>
</reference>
<dbReference type="Gene3D" id="1.10.10.1070">
    <property type="entry name" value="Zinc finger, BED domain-containing"/>
    <property type="match status" value="1"/>
</dbReference>
<dbReference type="InterPro" id="IPR036236">
    <property type="entry name" value="Znf_C2H2_sf"/>
</dbReference>
<feature type="domain" description="BED-type" evidence="9">
    <location>
        <begin position="52"/>
        <end position="108"/>
    </location>
</feature>
<dbReference type="GO" id="GO:0003677">
    <property type="term" value="F:DNA binding"/>
    <property type="evidence" value="ECO:0007669"/>
    <property type="project" value="InterPro"/>
</dbReference>
<dbReference type="GO" id="GO:0005634">
    <property type="term" value="C:nucleus"/>
    <property type="evidence" value="ECO:0007669"/>
    <property type="project" value="UniProtKB-SubCell"/>
</dbReference>
<evidence type="ECO:0000256" key="5">
    <source>
        <dbReference type="ARBA" id="ARBA00023015"/>
    </source>
</evidence>
<name>A0A815T5T8_ADIRI</name>
<evidence type="ECO:0000259" key="9">
    <source>
        <dbReference type="PROSITE" id="PS50808"/>
    </source>
</evidence>
<dbReference type="Proteomes" id="UP000663852">
    <property type="component" value="Unassembled WGS sequence"/>
</dbReference>